<dbReference type="Proteomes" id="UP000024816">
    <property type="component" value="Unassembled WGS sequence"/>
</dbReference>
<evidence type="ECO:0000256" key="6">
    <source>
        <dbReference type="ARBA" id="ARBA00022806"/>
    </source>
</evidence>
<sequence length="723" mass="77968">MPVARILFPMPLPEPFDYAVPDDLDVAEGSYVAAPLGKHERLGVVVEVLGDEAGEGRTLKAVSEVYPTPPMTKAMRDFLAFAARYTVSHPGRLLSMALRARAGLLPSPTETVFTATGELPPRMTDARAKVLDVMAAEEAPMTAAQIAEAAGVSSGVVRGLAETGALQAIDVPTDPPFPPVNPDLPGANLTAEQAEAAEELRHAVRADTFHTFLIDGVTGSGKTEVYFEAIAEALKADPEAQVLVLLPEIALTQAILSRFTARFGAPPAPWHSGLSDKERRRTWRETAHGRARIVIGARSALFLPFQKLKLIIVDEEHDGSFKQEDGVTYHARDMSVMRGKLEEAVVVLASATPALETVVNAEMGRYTRLKLSARPGAARLPDVELVDLRSDPPGKGMWLSSRLVHEMQVTLEAGEQTLLFLNRRGYAPLVICKACGERLKTPGTENWLTEHRYTNRLVCHVTGYSILKPQKCPHCGAVDSLMGVGPGVERVAEEVRVLMPGARIEIFSSDTAQGGEATRGIVERMEQGEIDVLIGTQIVAKGHNFPNLTLVGVVDADSGMKGGDLRAGERTYQLLSQVAGRAGRAERPGRALVQTYAPDNPAMLALADGDRDGFLQIERDVRAELGLPPFGRLAAVIMSAPSAEMVDQAARDVAALAPNGQGIELFGPAPAPITVLRGRHRRRFLVKSPRNVDLSAYMAAWLAKLKLPAPVRLSVDIDPYSFL</sequence>
<evidence type="ECO:0000313" key="15">
    <source>
        <dbReference type="Proteomes" id="UP000024816"/>
    </source>
</evidence>
<dbReference type="OrthoDB" id="9759544at2"/>
<comment type="subunit">
    <text evidence="12">Component of the replication restart primosome.</text>
</comment>
<keyword evidence="15" id="KW-1185">Reference proteome</keyword>
<feature type="domain" description="Helicase ATP-binding" evidence="13">
    <location>
        <begin position="203"/>
        <end position="371"/>
    </location>
</feature>
<dbReference type="GO" id="GO:0003677">
    <property type="term" value="F:DNA binding"/>
    <property type="evidence" value="ECO:0007669"/>
    <property type="project" value="UniProtKB-UniRule"/>
</dbReference>
<dbReference type="InterPro" id="IPR011545">
    <property type="entry name" value="DEAD/DEAH_box_helicase_dom"/>
</dbReference>
<dbReference type="Pfam" id="PF00270">
    <property type="entry name" value="DEAD"/>
    <property type="match status" value="1"/>
</dbReference>
<evidence type="ECO:0000256" key="7">
    <source>
        <dbReference type="ARBA" id="ARBA00022833"/>
    </source>
</evidence>
<dbReference type="RefSeq" id="WP_035583497.1">
    <property type="nucleotide sequence ID" value="NZ_ARYJ01000011.1"/>
</dbReference>
<reference evidence="14 15" key="1">
    <citation type="journal article" date="2014" name="Antonie Van Leeuwenhoek">
        <title>Hyphomonas beringensis sp. nov. and Hyphomonas chukchiensis sp. nov., isolated from surface seawater of the Bering Sea and Chukchi Sea.</title>
        <authorList>
            <person name="Li C."/>
            <person name="Lai Q."/>
            <person name="Li G."/>
            <person name="Dong C."/>
            <person name="Wang J."/>
            <person name="Liao Y."/>
            <person name="Shao Z."/>
        </authorList>
    </citation>
    <scope>NUCLEOTIDE SEQUENCE [LARGE SCALE GENOMIC DNA]</scope>
    <source>
        <strain evidence="14 15">VP2</strain>
    </source>
</reference>
<evidence type="ECO:0000256" key="12">
    <source>
        <dbReference type="HAMAP-Rule" id="MF_00983"/>
    </source>
</evidence>
<evidence type="ECO:0000313" key="14">
    <source>
        <dbReference type="EMBL" id="KCZ86771.1"/>
    </source>
</evidence>
<dbReference type="Pfam" id="PF18074">
    <property type="entry name" value="PriA_C"/>
    <property type="match status" value="1"/>
</dbReference>
<dbReference type="GO" id="GO:0006270">
    <property type="term" value="P:DNA replication initiation"/>
    <property type="evidence" value="ECO:0007669"/>
    <property type="project" value="TreeGrafter"/>
</dbReference>
<comment type="cofactor">
    <cofactor evidence="12">
        <name>Zn(2+)</name>
        <dbReference type="ChEBI" id="CHEBI:29105"/>
    </cofactor>
    <text evidence="12">Binds 2 zinc ions per subunit.</text>
</comment>
<dbReference type="CDD" id="cd17929">
    <property type="entry name" value="DEXHc_priA"/>
    <property type="match status" value="1"/>
</dbReference>
<evidence type="ECO:0000256" key="8">
    <source>
        <dbReference type="ARBA" id="ARBA00022840"/>
    </source>
</evidence>
<feature type="binding site" evidence="12">
    <location>
        <position position="475"/>
    </location>
    <ligand>
        <name>Zn(2+)</name>
        <dbReference type="ChEBI" id="CHEBI:29105"/>
        <label>1</label>
    </ligand>
</feature>
<comment type="function">
    <text evidence="12">Initiates the restart of stalled replication forks, which reloads the replicative helicase on sites other than the origin of replication. Recognizes and binds to abandoned replication forks and remodels them to uncover a helicase loading site. Promotes assembly of the primosome at these replication forks.</text>
</comment>
<keyword evidence="3 12" id="KW-0479">Metal-binding</keyword>
<evidence type="ECO:0000256" key="2">
    <source>
        <dbReference type="ARBA" id="ARBA00022705"/>
    </source>
</evidence>
<dbReference type="Gene3D" id="3.40.1440.60">
    <property type="entry name" value="PriA, 3(prime) DNA-binding domain"/>
    <property type="match status" value="1"/>
</dbReference>
<feature type="binding site" evidence="12">
    <location>
        <position position="435"/>
    </location>
    <ligand>
        <name>Zn(2+)</name>
        <dbReference type="ChEBI" id="CHEBI:29105"/>
        <label>1</label>
    </ligand>
</feature>
<evidence type="ECO:0000256" key="3">
    <source>
        <dbReference type="ARBA" id="ARBA00022723"/>
    </source>
</evidence>
<evidence type="ECO:0000256" key="5">
    <source>
        <dbReference type="ARBA" id="ARBA00022801"/>
    </source>
</evidence>
<dbReference type="NCBIfam" id="NF004070">
    <property type="entry name" value="PRK05580.2-2"/>
    <property type="match status" value="1"/>
</dbReference>
<keyword evidence="10 12" id="KW-0413">Isomerase</keyword>
<dbReference type="HAMAP" id="MF_00983">
    <property type="entry name" value="PriA"/>
    <property type="match status" value="1"/>
</dbReference>
<evidence type="ECO:0000256" key="4">
    <source>
        <dbReference type="ARBA" id="ARBA00022741"/>
    </source>
</evidence>
<dbReference type="GO" id="GO:0016887">
    <property type="term" value="F:ATP hydrolysis activity"/>
    <property type="evidence" value="ECO:0007669"/>
    <property type="project" value="RHEA"/>
</dbReference>
<dbReference type="GO" id="GO:0006310">
    <property type="term" value="P:DNA recombination"/>
    <property type="evidence" value="ECO:0007669"/>
    <property type="project" value="InterPro"/>
</dbReference>
<accession>A0A059F866</accession>
<dbReference type="SUPFAM" id="SSF52540">
    <property type="entry name" value="P-loop containing nucleoside triphosphate hydrolases"/>
    <property type="match status" value="1"/>
</dbReference>
<keyword evidence="1 12" id="KW-0639">Primosome</keyword>
<dbReference type="PANTHER" id="PTHR30580:SF0">
    <property type="entry name" value="PRIMOSOMAL PROTEIN N"/>
    <property type="match status" value="1"/>
</dbReference>
<feature type="binding site" evidence="12">
    <location>
        <position position="459"/>
    </location>
    <ligand>
        <name>Zn(2+)</name>
        <dbReference type="ChEBI" id="CHEBI:29105"/>
        <label>2</label>
    </ligand>
</feature>
<keyword evidence="8 12" id="KW-0067">ATP-binding</keyword>
<keyword evidence="7 12" id="KW-0862">Zinc</keyword>
<comment type="catalytic activity">
    <reaction evidence="11 12">
        <text>ATP + H2O = ADP + phosphate + H(+)</text>
        <dbReference type="Rhea" id="RHEA:13065"/>
        <dbReference type="ChEBI" id="CHEBI:15377"/>
        <dbReference type="ChEBI" id="CHEBI:15378"/>
        <dbReference type="ChEBI" id="CHEBI:30616"/>
        <dbReference type="ChEBI" id="CHEBI:43474"/>
        <dbReference type="ChEBI" id="CHEBI:456216"/>
        <dbReference type="EC" id="5.6.2.4"/>
    </reaction>
</comment>
<comment type="caution">
    <text evidence="14">The sequence shown here is derived from an EMBL/GenBank/DDBJ whole genome shotgun (WGS) entry which is preliminary data.</text>
</comment>
<dbReference type="SMART" id="SM00487">
    <property type="entry name" value="DEXDc"/>
    <property type="match status" value="1"/>
</dbReference>
<dbReference type="InterPro" id="IPR027417">
    <property type="entry name" value="P-loop_NTPase"/>
</dbReference>
<dbReference type="InterPro" id="IPR005259">
    <property type="entry name" value="PriA"/>
</dbReference>
<dbReference type="Pfam" id="PF17764">
    <property type="entry name" value="PriA_3primeBD"/>
    <property type="match status" value="1"/>
</dbReference>
<feature type="binding site" evidence="12">
    <location>
        <position position="432"/>
    </location>
    <ligand>
        <name>Zn(2+)</name>
        <dbReference type="ChEBI" id="CHEBI:29105"/>
        <label>1</label>
    </ligand>
</feature>
<dbReference type="PANTHER" id="PTHR30580">
    <property type="entry name" value="PRIMOSOMAL PROTEIN N"/>
    <property type="match status" value="1"/>
</dbReference>
<keyword evidence="5 12" id="KW-0378">Hydrolase</keyword>
<dbReference type="EC" id="5.6.2.4" evidence="12"/>
<dbReference type="SMART" id="SM00490">
    <property type="entry name" value="HELICc"/>
    <property type="match status" value="1"/>
</dbReference>
<keyword evidence="6 12" id="KW-0347">Helicase</keyword>
<dbReference type="STRING" id="1280952.HJA_14259"/>
<evidence type="ECO:0000256" key="1">
    <source>
        <dbReference type="ARBA" id="ARBA00022515"/>
    </source>
</evidence>
<organism evidence="14 15">
    <name type="scientific">Hyphomonas jannaschiana VP2</name>
    <dbReference type="NCBI Taxonomy" id="1280952"/>
    <lineage>
        <taxon>Bacteria</taxon>
        <taxon>Pseudomonadati</taxon>
        <taxon>Pseudomonadota</taxon>
        <taxon>Alphaproteobacteria</taxon>
        <taxon>Hyphomonadales</taxon>
        <taxon>Hyphomonadaceae</taxon>
        <taxon>Hyphomonas</taxon>
    </lineage>
</organism>
<dbReference type="InterPro" id="IPR001650">
    <property type="entry name" value="Helicase_C-like"/>
</dbReference>
<dbReference type="AlphaFoldDB" id="A0A059F866"/>
<dbReference type="Pfam" id="PF00271">
    <property type="entry name" value="Helicase_C"/>
    <property type="match status" value="1"/>
</dbReference>
<dbReference type="InterPro" id="IPR042115">
    <property type="entry name" value="PriA_3primeBD_sf"/>
</dbReference>
<gene>
    <name evidence="12" type="primary">priA</name>
    <name evidence="14" type="ORF">HJA_14259</name>
</gene>
<dbReference type="GO" id="GO:1990077">
    <property type="term" value="C:primosome complex"/>
    <property type="evidence" value="ECO:0007669"/>
    <property type="project" value="UniProtKB-UniRule"/>
</dbReference>
<dbReference type="GO" id="GO:0005524">
    <property type="term" value="F:ATP binding"/>
    <property type="evidence" value="ECO:0007669"/>
    <property type="project" value="UniProtKB-UniRule"/>
</dbReference>
<comment type="caution">
    <text evidence="12">Lacks conserved residue(s) required for the propagation of feature annotation.</text>
</comment>
<protein>
    <recommendedName>
        <fullName evidence="12">Replication restart protein PriA</fullName>
    </recommendedName>
    <alternativeName>
        <fullName evidence="12">ATP-dependent DNA helicase PriA</fullName>
        <ecNumber evidence="12">5.6.2.4</ecNumber>
    </alternativeName>
    <alternativeName>
        <fullName evidence="12">DNA 3'-5' helicase PriA</fullName>
    </alternativeName>
</protein>
<comment type="catalytic activity">
    <reaction evidence="12">
        <text>Couples ATP hydrolysis with the unwinding of duplex DNA by translocating in the 3'-5' direction.</text>
        <dbReference type="EC" id="5.6.2.4"/>
    </reaction>
</comment>
<evidence type="ECO:0000256" key="9">
    <source>
        <dbReference type="ARBA" id="ARBA00023125"/>
    </source>
</evidence>
<dbReference type="Gene3D" id="3.40.50.300">
    <property type="entry name" value="P-loop containing nucleotide triphosphate hydrolases"/>
    <property type="match status" value="2"/>
</dbReference>
<keyword evidence="4 12" id="KW-0547">Nucleotide-binding</keyword>
<dbReference type="GO" id="GO:0008270">
    <property type="term" value="F:zinc ion binding"/>
    <property type="evidence" value="ECO:0007669"/>
    <property type="project" value="UniProtKB-UniRule"/>
</dbReference>
<dbReference type="NCBIfam" id="TIGR00595">
    <property type="entry name" value="priA"/>
    <property type="match status" value="1"/>
</dbReference>
<keyword evidence="2 12" id="KW-0235">DNA replication</keyword>
<dbReference type="InterPro" id="IPR041222">
    <property type="entry name" value="PriA_3primeBD"/>
</dbReference>
<dbReference type="EMBL" id="ARYJ01000011">
    <property type="protein sequence ID" value="KCZ86771.1"/>
    <property type="molecule type" value="Genomic_DNA"/>
</dbReference>
<evidence type="ECO:0000259" key="13">
    <source>
        <dbReference type="PROSITE" id="PS51192"/>
    </source>
</evidence>
<dbReference type="GO" id="GO:0006302">
    <property type="term" value="P:double-strand break repair"/>
    <property type="evidence" value="ECO:0007669"/>
    <property type="project" value="InterPro"/>
</dbReference>
<dbReference type="GO" id="GO:0006269">
    <property type="term" value="P:DNA replication, synthesis of primer"/>
    <property type="evidence" value="ECO:0007669"/>
    <property type="project" value="UniProtKB-KW"/>
</dbReference>
<dbReference type="PROSITE" id="PS51192">
    <property type="entry name" value="HELICASE_ATP_BIND_1"/>
    <property type="match status" value="1"/>
</dbReference>
<dbReference type="InterPro" id="IPR014001">
    <property type="entry name" value="Helicase_ATP-bd"/>
</dbReference>
<comment type="similarity">
    <text evidence="12">Belongs to the helicase family. PriA subfamily.</text>
</comment>
<dbReference type="PATRIC" id="fig|1280952.3.peg.2853"/>
<feature type="binding site" evidence="12">
    <location>
        <position position="472"/>
    </location>
    <ligand>
        <name>Zn(2+)</name>
        <dbReference type="ChEBI" id="CHEBI:29105"/>
        <label>1</label>
    </ligand>
</feature>
<dbReference type="InterPro" id="IPR041236">
    <property type="entry name" value="PriA_C"/>
</dbReference>
<keyword evidence="9 12" id="KW-0238">DNA-binding</keyword>
<evidence type="ECO:0000256" key="10">
    <source>
        <dbReference type="ARBA" id="ARBA00023235"/>
    </source>
</evidence>
<dbReference type="GO" id="GO:0043138">
    <property type="term" value="F:3'-5' DNA helicase activity"/>
    <property type="evidence" value="ECO:0007669"/>
    <property type="project" value="UniProtKB-EC"/>
</dbReference>
<dbReference type="FunFam" id="3.40.50.300:FF:000489">
    <property type="entry name" value="Primosome assembly protein PriA"/>
    <property type="match status" value="1"/>
</dbReference>
<dbReference type="eggNOG" id="COG1198">
    <property type="taxonomic scope" value="Bacteria"/>
</dbReference>
<evidence type="ECO:0000256" key="11">
    <source>
        <dbReference type="ARBA" id="ARBA00048988"/>
    </source>
</evidence>
<proteinExistence type="inferred from homology"/>
<name>A0A059F866_9PROT</name>